<feature type="compositionally biased region" description="Acidic residues" evidence="10">
    <location>
        <begin position="1321"/>
        <end position="1330"/>
    </location>
</feature>
<organism evidence="15 16">
    <name type="scientific">Leucosporidium creatinivorum</name>
    <dbReference type="NCBI Taxonomy" id="106004"/>
    <lineage>
        <taxon>Eukaryota</taxon>
        <taxon>Fungi</taxon>
        <taxon>Dikarya</taxon>
        <taxon>Basidiomycota</taxon>
        <taxon>Pucciniomycotina</taxon>
        <taxon>Microbotryomycetes</taxon>
        <taxon>Leucosporidiales</taxon>
        <taxon>Leucosporidium</taxon>
    </lineage>
</organism>
<feature type="compositionally biased region" description="Basic and acidic residues" evidence="10">
    <location>
        <begin position="832"/>
        <end position="847"/>
    </location>
</feature>
<feature type="region of interest" description="Disordered" evidence="10">
    <location>
        <begin position="832"/>
        <end position="851"/>
    </location>
</feature>
<dbReference type="SUPFAM" id="SSF56112">
    <property type="entry name" value="Protein kinase-like (PK-like)"/>
    <property type="match status" value="1"/>
</dbReference>
<feature type="compositionally biased region" description="Polar residues" evidence="10">
    <location>
        <begin position="1020"/>
        <end position="1039"/>
    </location>
</feature>
<feature type="region of interest" description="Disordered" evidence="10">
    <location>
        <begin position="709"/>
        <end position="731"/>
    </location>
</feature>
<dbReference type="SMART" id="SM00133">
    <property type="entry name" value="S_TK_X"/>
    <property type="match status" value="1"/>
</dbReference>
<feature type="region of interest" description="Disordered" evidence="10">
    <location>
        <begin position="2270"/>
        <end position="2310"/>
    </location>
</feature>
<feature type="compositionally biased region" description="Polar residues" evidence="10">
    <location>
        <begin position="2293"/>
        <end position="2310"/>
    </location>
</feature>
<feature type="region of interest" description="Disordered" evidence="10">
    <location>
        <begin position="1"/>
        <end position="305"/>
    </location>
</feature>
<feature type="region of interest" description="Disordered" evidence="10">
    <location>
        <begin position="895"/>
        <end position="952"/>
    </location>
</feature>
<feature type="compositionally biased region" description="Basic and acidic residues" evidence="10">
    <location>
        <begin position="2561"/>
        <end position="2576"/>
    </location>
</feature>
<feature type="compositionally biased region" description="Gly residues" evidence="10">
    <location>
        <begin position="717"/>
        <end position="730"/>
    </location>
</feature>
<feature type="compositionally biased region" description="Low complexity" evidence="10">
    <location>
        <begin position="430"/>
        <end position="439"/>
    </location>
</feature>
<dbReference type="Gene3D" id="1.10.510.10">
    <property type="entry name" value="Transferase(Phosphotransferase) domain 1"/>
    <property type="match status" value="2"/>
</dbReference>
<keyword evidence="16" id="KW-1185">Reference proteome</keyword>
<evidence type="ECO:0000256" key="9">
    <source>
        <dbReference type="PROSITE-ProRule" id="PRU00169"/>
    </source>
</evidence>
<feature type="compositionally biased region" description="Low complexity" evidence="10">
    <location>
        <begin position="35"/>
        <end position="69"/>
    </location>
</feature>
<feature type="compositionally biased region" description="Polar residues" evidence="10">
    <location>
        <begin position="2689"/>
        <end position="2705"/>
    </location>
</feature>
<dbReference type="PROSITE" id="PS00108">
    <property type="entry name" value="PROTEIN_KINASE_ST"/>
    <property type="match status" value="1"/>
</dbReference>
<comment type="catalytic activity">
    <reaction evidence="8">
        <text>L-seryl-[protein] + ATP = O-phospho-L-seryl-[protein] + ADP + H(+)</text>
        <dbReference type="Rhea" id="RHEA:17989"/>
        <dbReference type="Rhea" id="RHEA-COMP:9863"/>
        <dbReference type="Rhea" id="RHEA-COMP:11604"/>
        <dbReference type="ChEBI" id="CHEBI:15378"/>
        <dbReference type="ChEBI" id="CHEBI:29999"/>
        <dbReference type="ChEBI" id="CHEBI:30616"/>
        <dbReference type="ChEBI" id="CHEBI:83421"/>
        <dbReference type="ChEBI" id="CHEBI:456216"/>
        <dbReference type="EC" id="2.7.11.1"/>
    </reaction>
</comment>
<evidence type="ECO:0000256" key="8">
    <source>
        <dbReference type="ARBA" id="ARBA00048679"/>
    </source>
</evidence>
<feature type="compositionally biased region" description="Polar residues" evidence="10">
    <location>
        <begin position="1338"/>
        <end position="1348"/>
    </location>
</feature>
<feature type="compositionally biased region" description="Low complexity" evidence="10">
    <location>
        <begin position="148"/>
        <end position="168"/>
    </location>
</feature>
<dbReference type="EMBL" id="MCGR01000037">
    <property type="protein sequence ID" value="ORY75693.1"/>
    <property type="molecule type" value="Genomic_DNA"/>
</dbReference>
<dbReference type="InterPro" id="IPR011009">
    <property type="entry name" value="Kinase-like_dom_sf"/>
</dbReference>
<dbReference type="Pfam" id="PF00069">
    <property type="entry name" value="Pkinase"/>
    <property type="match status" value="1"/>
</dbReference>
<dbReference type="InterPro" id="IPR008271">
    <property type="entry name" value="Ser/Thr_kinase_AS"/>
</dbReference>
<feature type="compositionally biased region" description="Polar residues" evidence="10">
    <location>
        <begin position="643"/>
        <end position="655"/>
    </location>
</feature>
<feature type="compositionally biased region" description="Low complexity" evidence="10">
    <location>
        <begin position="1145"/>
        <end position="1159"/>
    </location>
</feature>
<dbReference type="PROSITE" id="PS50112">
    <property type="entry name" value="PAS"/>
    <property type="match status" value="1"/>
</dbReference>
<evidence type="ECO:0000259" key="11">
    <source>
        <dbReference type="PROSITE" id="PS50011"/>
    </source>
</evidence>
<keyword evidence="3" id="KW-0808">Transferase</keyword>
<protein>
    <recommendedName>
        <fullName evidence="1">non-specific serine/threonine protein kinase</fullName>
        <ecNumber evidence="1">2.7.11.1</ecNumber>
    </recommendedName>
</protein>
<dbReference type="PANTHER" id="PTHR24356">
    <property type="entry name" value="SERINE/THREONINE-PROTEIN KINASE"/>
    <property type="match status" value="1"/>
</dbReference>
<dbReference type="FunFam" id="3.30.200.20:FF:001008">
    <property type="entry name" value="Serine/threonine-protein kinase cek1"/>
    <property type="match status" value="1"/>
</dbReference>
<dbReference type="InterPro" id="IPR000719">
    <property type="entry name" value="Prot_kinase_dom"/>
</dbReference>
<dbReference type="OrthoDB" id="162894at2759"/>
<dbReference type="GO" id="GO:0005737">
    <property type="term" value="C:cytoplasm"/>
    <property type="evidence" value="ECO:0007669"/>
    <property type="project" value="TreeGrafter"/>
</dbReference>
<dbReference type="Proteomes" id="UP000193467">
    <property type="component" value="Unassembled WGS sequence"/>
</dbReference>
<feature type="compositionally biased region" description="Polar residues" evidence="10">
    <location>
        <begin position="15"/>
        <end position="24"/>
    </location>
</feature>
<feature type="compositionally biased region" description="Polar residues" evidence="10">
    <location>
        <begin position="458"/>
        <end position="472"/>
    </location>
</feature>
<feature type="compositionally biased region" description="Low complexity" evidence="10">
    <location>
        <begin position="87"/>
        <end position="102"/>
    </location>
</feature>
<dbReference type="SUPFAM" id="SSF52172">
    <property type="entry name" value="CheY-like"/>
    <property type="match status" value="1"/>
</dbReference>
<feature type="compositionally biased region" description="Polar residues" evidence="10">
    <location>
        <begin position="2328"/>
        <end position="2341"/>
    </location>
</feature>
<dbReference type="CDD" id="cd17546">
    <property type="entry name" value="REC_hyHK_CKI1_RcsC-like"/>
    <property type="match status" value="1"/>
</dbReference>
<feature type="domain" description="Protein kinase" evidence="11">
    <location>
        <begin position="2116"/>
        <end position="2479"/>
    </location>
</feature>
<keyword evidence="9" id="KW-0597">Phosphoprotein</keyword>
<comment type="catalytic activity">
    <reaction evidence="7">
        <text>L-threonyl-[protein] + ATP = O-phospho-L-threonyl-[protein] + ADP + H(+)</text>
        <dbReference type="Rhea" id="RHEA:46608"/>
        <dbReference type="Rhea" id="RHEA-COMP:11060"/>
        <dbReference type="Rhea" id="RHEA-COMP:11605"/>
        <dbReference type="ChEBI" id="CHEBI:15378"/>
        <dbReference type="ChEBI" id="CHEBI:30013"/>
        <dbReference type="ChEBI" id="CHEBI:30616"/>
        <dbReference type="ChEBI" id="CHEBI:61977"/>
        <dbReference type="ChEBI" id="CHEBI:456216"/>
        <dbReference type="EC" id="2.7.11.1"/>
    </reaction>
</comment>
<feature type="compositionally biased region" description="Low complexity" evidence="10">
    <location>
        <begin position="2639"/>
        <end position="2662"/>
    </location>
</feature>
<dbReference type="SMART" id="SM00220">
    <property type="entry name" value="S_TKc"/>
    <property type="match status" value="1"/>
</dbReference>
<feature type="compositionally biased region" description="Polar residues" evidence="10">
    <location>
        <begin position="1434"/>
        <end position="1446"/>
    </location>
</feature>
<evidence type="ECO:0000259" key="12">
    <source>
        <dbReference type="PROSITE" id="PS50110"/>
    </source>
</evidence>
<feature type="region of interest" description="Disordered" evidence="10">
    <location>
        <begin position="2328"/>
        <end position="2387"/>
    </location>
</feature>
<feature type="domain" description="AGC-kinase C-terminal" evidence="14">
    <location>
        <begin position="2480"/>
        <end position="2591"/>
    </location>
</feature>
<feature type="region of interest" description="Disordered" evidence="10">
    <location>
        <begin position="1599"/>
        <end position="1624"/>
    </location>
</feature>
<dbReference type="Gene3D" id="3.30.200.20">
    <property type="entry name" value="Phosphorylase Kinase, domain 1"/>
    <property type="match status" value="2"/>
</dbReference>
<keyword evidence="6" id="KW-0067">ATP-binding</keyword>
<reference evidence="15 16" key="1">
    <citation type="submission" date="2016-07" db="EMBL/GenBank/DDBJ databases">
        <title>Pervasive Adenine N6-methylation of Active Genes in Fungi.</title>
        <authorList>
            <consortium name="DOE Joint Genome Institute"/>
            <person name="Mondo S.J."/>
            <person name="Dannebaum R.O."/>
            <person name="Kuo R.C."/>
            <person name="Labutti K."/>
            <person name="Haridas S."/>
            <person name="Kuo A."/>
            <person name="Salamov A."/>
            <person name="Ahrendt S.R."/>
            <person name="Lipzen A."/>
            <person name="Sullivan W."/>
            <person name="Andreopoulos W.B."/>
            <person name="Clum A."/>
            <person name="Lindquist E."/>
            <person name="Daum C."/>
            <person name="Ramamoorthy G.K."/>
            <person name="Gryganskyi A."/>
            <person name="Culley D."/>
            <person name="Magnuson J.K."/>
            <person name="James T.Y."/>
            <person name="O'Malley M.A."/>
            <person name="Stajich J.E."/>
            <person name="Spatafora J.W."/>
            <person name="Visel A."/>
            <person name="Grigoriev I.V."/>
        </authorList>
    </citation>
    <scope>NUCLEOTIDE SEQUENCE [LARGE SCALE GENOMIC DNA]</scope>
    <source>
        <strain evidence="15 16">62-1032</strain>
    </source>
</reference>
<dbReference type="InParanoid" id="A0A1Y2EVS2"/>
<feature type="compositionally biased region" description="Polar residues" evidence="10">
    <location>
        <begin position="930"/>
        <end position="941"/>
    </location>
</feature>
<gene>
    <name evidence="15" type="ORF">BCR35DRAFT_306217</name>
</gene>
<feature type="compositionally biased region" description="Low complexity" evidence="10">
    <location>
        <begin position="110"/>
        <end position="124"/>
    </location>
</feature>
<feature type="compositionally biased region" description="Low complexity" evidence="10">
    <location>
        <begin position="1409"/>
        <end position="1433"/>
    </location>
</feature>
<feature type="compositionally biased region" description="Pro residues" evidence="10">
    <location>
        <begin position="2752"/>
        <end position="2767"/>
    </location>
</feature>
<dbReference type="InterPro" id="IPR050236">
    <property type="entry name" value="Ser_Thr_kinase_AGC"/>
</dbReference>
<feature type="compositionally biased region" description="Low complexity" evidence="10">
    <location>
        <begin position="519"/>
        <end position="536"/>
    </location>
</feature>
<dbReference type="SMART" id="SM00448">
    <property type="entry name" value="REC"/>
    <property type="match status" value="1"/>
</dbReference>
<feature type="compositionally biased region" description="Low complexity" evidence="10">
    <location>
        <begin position="550"/>
        <end position="587"/>
    </location>
</feature>
<feature type="compositionally biased region" description="Basic and acidic residues" evidence="10">
    <location>
        <begin position="2920"/>
        <end position="2936"/>
    </location>
</feature>
<feature type="compositionally biased region" description="Low complexity" evidence="10">
    <location>
        <begin position="2080"/>
        <end position="2097"/>
    </location>
</feature>
<feature type="region of interest" description="Disordered" evidence="10">
    <location>
        <begin position="319"/>
        <end position="676"/>
    </location>
</feature>
<feature type="region of interest" description="Disordered" evidence="10">
    <location>
        <begin position="752"/>
        <end position="778"/>
    </location>
</feature>
<evidence type="ECO:0000256" key="1">
    <source>
        <dbReference type="ARBA" id="ARBA00012513"/>
    </source>
</evidence>
<evidence type="ECO:0000256" key="5">
    <source>
        <dbReference type="ARBA" id="ARBA00022777"/>
    </source>
</evidence>
<comment type="caution">
    <text evidence="15">The sequence shown here is derived from an EMBL/GenBank/DDBJ whole genome shotgun (WGS) entry which is preliminary data.</text>
</comment>
<feature type="domain" description="PAS" evidence="13">
    <location>
        <begin position="1625"/>
        <end position="1698"/>
    </location>
</feature>
<feature type="compositionally biased region" description="Basic and acidic residues" evidence="10">
    <location>
        <begin position="661"/>
        <end position="670"/>
    </location>
</feature>
<sequence length="2950" mass="312850">MSSKESGQQQQQQQTPFTPRNQLAPQLESVDDQTPRPTLSPRASSSSLSSVTSSASSPLVAPVSSLAALQQQQRTPSPASPLERRLSGVYSSSSPLSASSSISRRRHDSLSSTVSTATEATSLESGEDNMSQEGDKDPSNSITAFNQSGAATAASSASKRSSTSTSISNLFGAPPGSQEWLATAPSSASSSASSSIVLGPSTTNSSPSSAISIPSASSLPITITTSVPPASVRLSTTPLFPSPLAQASGPEEDQSKGEDGDGESEDEDQVETWGRASGRHGPSRVGGSPLVREQLGPFGDIDISPTINTVALPDVNSLGLDSAHRRTPSARDSSPEVDVGRTARTTRIRSIGGRAGSIVGASGLASADEGSTVRRRSRTGEPAFGTLALDTTRASQGSGVGGISSSLPRSASGLSSSLSSSPSSAPPSPSSAAPGNSISRRASINLASPPRAYPPGSPTISRNPRSVLSAQLASPASAPYPAAPPPAESIKLQKVPESVRSALDFRQSTTLPPYSAGESFSLPSAGFASSSSMSPGDMRVPKTPMATRAPTPTSGSGSGSTSPKSGRQSIPASQASSRAPSRAPSRQPSHEKLISPPSTSPVHITSHTSSSSASSTSAFGPLFPFPSTSTSPASAGLPRTRSRSVYQPVTAQPLASPSLDPFHEASDSSSHDLGVSPLSLGLSPLALGAQDGIRRSNSQRGGRGLLAAHRTSVAPTGGLGASTGAGGGGTAENTDEYAQIILASRNAKMRKWKTSTGSSNDGHARSGSWAGEAGPMRRGMPSFGEEGELAEADITAAEGVGFGIGLGNKEFEWVDWLDEYRKMKEAKLRAERGGTDGRVAEDTKGEEAAMASLPPRTSQAMTNEYNPFEATTAGLNYSAAEGFLTPGPPRMHEPLATSAVDNPGWNFQPKPTSAPTSVPVPTVEPIPLSRSATRSSGNTAISPGVKRRRNFNKLGTKIDAWWSAVRSSFSVTPEEESRERERHRRTSIDTSSAAPLTSVVSRTSSTFTRPTPVSRPSLRNVASAQDLSRPSSTQPSALTPPQEVSPQRAPQPQPPPPSLPPRVIPAGALAPGARTISTGRLLPPKLQHRSSSGSSGDSDGGGRADSRWRNPGLSLNLGPSFNAMVQPKGKSPASRMPGGGPGPLATDSSTSAASPNDSSRFFSPPLPASSMSATPSERIKSSNRPWPAATPGLTPGHPPMWDRTPDVVPSSTHFPLRNVPAVKNLKDQKEKTAPIFSMHTVRQQIRLRLISAKENCDKELRKIIHGISTHVEVELHKDLAPSPAPGMTDDGRFNELTAEAESLFGAYGTQGPFEMDSESEALADVDDGGEETVHTDSEGGTSRPSSRMKSPLLSPTTSSSGTRRPSSGAGTRPRSPRRSSLAPRKRNLTSVPRPPDFTGYALSESKTKSGSGSAASSRSNSRSRSPLPPALRNVSNGSRSPALSSQSNLPSAIAQSAFIVLLQEIITVATEILDTPVTKLTAQPGSCAEFIGRVQQIGKAWDDNPELACRGWYVQLLLAVAGLSRVLEWWEAERGFWTFDENDDADAEPILFVAKPTAEESPEVRARGDSYSSSVGAPLALPTTSKWSPLGIDLGVAADAGGEEGAMGPMPSDADKPSEETTEQHAEALRQTVEEIRSSTLLMELSLDGQLFQFLSSAWEELVGISPADCLDTPIADFVFPDDQAVFAEATRQLEADDSHTVEVSFRLRVASSSQTSSTEEEASEDLYEAMEGKGMLMLDSLSGRPSHTMWVVRPAPLALDSTSGGGESALARYGFSTGHRRSASDPSMPFAPTSRMISVEPVLCRICERATPVWFFEKHNETCNETHRLEGDIGECNDRLKELLTSVDDIAAALDEVDTDEVAEYRGIPLLAAPPAPTPPSYLEGLKPPLSPRPPSAQLKKAQHRVLDQVHDVVQTAVSISTPSVLDETGDVPIQEQRLLSPHSENSLAMVMGWQRPSTDEPALARLVADTEEQIRFKLNSVNRLRNTILYAEKVRQEWELKANEFLAQSREQESQLRQPPWADSNSPFDSPALQPLPNDESSPRLIEGLDLPRPTQGLRRHSSHLFGMASPNISPADGLPSSLGSPPTGPSLLSPRIPSGVPSSRTKASSIKDFKILKPISKGAFGSVYLAKKITTGDYYAIKTLKKSDMVAKNQVTNVKAERMILMTQTESDFVVKLFYTFQSKDYLYLVMEYLNGGDCAALVKNLGELPEEWARRYIAEVIVGLEYLHASGIVHRDLKPDNLLIDAKGHLKLTDFGLSRIGLLGRQTQMPSTREQRRASASARSASRDPNLSGTSSPSSTPANALGQSPASYFGSIAINDSFSLDTPSSDSGSNSQHASHKQISAAVDSLAASRASMPPPPPPERSSRAPASDTPPQKAFVGTPDYLAPESILGIGTDTGVDWVRLVFLYGFPPFHDETPEKVFENILSRRIEWHDDEVDFSPEARDFMERLLCSDAKRRLGANGAAEVKAHPFLEGVDWDNLLNGEVDFVPKVSDPENTDYFDARGATAEQIFADDEPAEELKIEAAPTPMHPKASMGFRASPRALTPSTSASRQSRRERAETELSPHDDFGTFTFRNLTVLKQANDDVIRKMRDEQLLPPVSALESPKMHARPLALGAKAPKSRNGSVDVRDPSSPSSPSTSSSSSVPSRPTAPSSPYTPGSSHSRRPSEAPPGVERLRPRQPSISGGSSQHSRRNSLPTRLRNKSMSEVERPPIPEAWGRHERRRTSNHTPPGSNLSSPVEGHLPLPPLSIPEAPLPPPASDAQASSAPSAPTPISASAASAAASRLSTIDCLVAGRNPIVTKVLETMLIRLGCRCVVVPDGGEAILAAQGVAFDLIFCDLAMPVVDGETAARMIKSTNNPSQHCPIIAVCSHASAIDQEVGTLFSGVLNKPIMKAQLLGVFQKLGFVFAEKGKNDERRGSNDDSRRGSEPNIIPSDDRRGST</sequence>
<proteinExistence type="predicted"/>
<dbReference type="CDD" id="cd05611">
    <property type="entry name" value="STKc_Rim15_like"/>
    <property type="match status" value="1"/>
</dbReference>
<dbReference type="PROSITE" id="PS50011">
    <property type="entry name" value="PROTEIN_KINASE_DOM"/>
    <property type="match status" value="1"/>
</dbReference>
<feature type="modified residue" description="4-aspartylphosphate" evidence="9">
    <location>
        <position position="2847"/>
    </location>
</feature>
<feature type="region of interest" description="Disordered" evidence="10">
    <location>
        <begin position="2533"/>
        <end position="2577"/>
    </location>
</feature>
<feature type="compositionally biased region" description="Basic and acidic residues" evidence="10">
    <location>
        <begin position="1613"/>
        <end position="1624"/>
    </location>
</feature>
<evidence type="ECO:0000259" key="14">
    <source>
        <dbReference type="PROSITE" id="PS51285"/>
    </source>
</evidence>
<feature type="region of interest" description="Disordered" evidence="10">
    <location>
        <begin position="965"/>
        <end position="1202"/>
    </location>
</feature>
<dbReference type="InterPro" id="IPR000961">
    <property type="entry name" value="AGC-kinase_C"/>
</dbReference>
<evidence type="ECO:0000256" key="2">
    <source>
        <dbReference type="ARBA" id="ARBA00022527"/>
    </source>
</evidence>
<evidence type="ECO:0000256" key="7">
    <source>
        <dbReference type="ARBA" id="ARBA00047899"/>
    </source>
</evidence>
<feature type="region of interest" description="Disordered" evidence="10">
    <location>
        <begin position="2920"/>
        <end position="2950"/>
    </location>
</feature>
<name>A0A1Y2EVS2_9BASI</name>
<dbReference type="GO" id="GO:0000160">
    <property type="term" value="P:phosphorelay signal transduction system"/>
    <property type="evidence" value="ECO:0007669"/>
    <property type="project" value="InterPro"/>
</dbReference>
<dbReference type="STRING" id="106004.A0A1Y2EVS2"/>
<dbReference type="InterPro" id="IPR011006">
    <property type="entry name" value="CheY-like_superfamily"/>
</dbReference>
<evidence type="ECO:0000256" key="4">
    <source>
        <dbReference type="ARBA" id="ARBA00022741"/>
    </source>
</evidence>
<keyword evidence="5" id="KW-0418">Kinase</keyword>
<dbReference type="PANTHER" id="PTHR24356:SF1">
    <property type="entry name" value="SERINE_THREONINE-PROTEIN KINASE GREATWALL"/>
    <property type="match status" value="1"/>
</dbReference>
<evidence type="ECO:0000313" key="15">
    <source>
        <dbReference type="EMBL" id="ORY75693.1"/>
    </source>
</evidence>
<evidence type="ECO:0000313" key="16">
    <source>
        <dbReference type="Proteomes" id="UP000193467"/>
    </source>
</evidence>
<feature type="region of interest" description="Disordered" evidence="10">
    <location>
        <begin position="1321"/>
        <end position="1446"/>
    </location>
</feature>
<dbReference type="Pfam" id="PF00072">
    <property type="entry name" value="Response_reg"/>
    <property type="match status" value="1"/>
</dbReference>
<accession>A0A1Y2EVS2</accession>
<dbReference type="FunFam" id="1.10.510.10:FF:000580">
    <property type="entry name" value="AGC protein kinase"/>
    <property type="match status" value="1"/>
</dbReference>
<dbReference type="GO" id="GO:0005634">
    <property type="term" value="C:nucleus"/>
    <property type="evidence" value="ECO:0007669"/>
    <property type="project" value="TreeGrafter"/>
</dbReference>
<dbReference type="SUPFAM" id="SSF55785">
    <property type="entry name" value="PYP-like sensor domain (PAS domain)"/>
    <property type="match status" value="1"/>
</dbReference>
<feature type="region of interest" description="Disordered" evidence="10">
    <location>
        <begin position="2011"/>
        <end position="2107"/>
    </location>
</feature>
<dbReference type="PROSITE" id="PS51285">
    <property type="entry name" value="AGC_KINASE_CTER"/>
    <property type="match status" value="1"/>
</dbReference>
<feature type="compositionally biased region" description="Low complexity" evidence="10">
    <location>
        <begin position="2768"/>
        <end position="2782"/>
    </location>
</feature>
<feature type="compositionally biased region" description="Low complexity" evidence="10">
    <location>
        <begin position="1350"/>
        <end position="1382"/>
    </location>
</feature>
<evidence type="ECO:0000256" key="6">
    <source>
        <dbReference type="ARBA" id="ARBA00022840"/>
    </source>
</evidence>
<dbReference type="InterPro" id="IPR035965">
    <property type="entry name" value="PAS-like_dom_sf"/>
</dbReference>
<feature type="compositionally biased region" description="Low complexity" evidence="10">
    <location>
        <begin position="186"/>
        <end position="226"/>
    </location>
</feature>
<feature type="compositionally biased region" description="Low complexity" evidence="10">
    <location>
        <begin position="403"/>
        <end position="423"/>
    </location>
</feature>
<dbReference type="InterPro" id="IPR001789">
    <property type="entry name" value="Sig_transdc_resp-reg_receiver"/>
</dbReference>
<evidence type="ECO:0000256" key="10">
    <source>
        <dbReference type="SAM" id="MobiDB-lite"/>
    </source>
</evidence>
<dbReference type="Gene3D" id="3.40.50.2300">
    <property type="match status" value="1"/>
</dbReference>
<dbReference type="GO" id="GO:0004674">
    <property type="term" value="F:protein serine/threonine kinase activity"/>
    <property type="evidence" value="ECO:0007669"/>
    <property type="project" value="UniProtKB-KW"/>
</dbReference>
<feature type="compositionally biased region" description="Low complexity" evidence="10">
    <location>
        <begin position="594"/>
        <end position="638"/>
    </location>
</feature>
<dbReference type="Gene3D" id="3.30.450.20">
    <property type="entry name" value="PAS domain"/>
    <property type="match status" value="1"/>
</dbReference>
<feature type="compositionally biased region" description="Pro residues" evidence="10">
    <location>
        <begin position="1049"/>
        <end position="1063"/>
    </location>
</feature>
<evidence type="ECO:0000256" key="3">
    <source>
        <dbReference type="ARBA" id="ARBA00022679"/>
    </source>
</evidence>
<feature type="region of interest" description="Disordered" evidence="10">
    <location>
        <begin position="2622"/>
        <end position="2782"/>
    </location>
</feature>
<keyword evidence="2" id="KW-0723">Serine/threonine-protein kinase</keyword>
<feature type="compositionally biased region" description="Low complexity" evidence="10">
    <location>
        <begin position="909"/>
        <end position="927"/>
    </location>
</feature>
<dbReference type="SMART" id="SM00091">
    <property type="entry name" value="PAS"/>
    <property type="match status" value="1"/>
</dbReference>
<feature type="domain" description="Response regulatory" evidence="12">
    <location>
        <begin position="2798"/>
        <end position="2913"/>
    </location>
</feature>
<dbReference type="InterPro" id="IPR000014">
    <property type="entry name" value="PAS"/>
</dbReference>
<dbReference type="PROSITE" id="PS50110">
    <property type="entry name" value="RESPONSE_REGULATORY"/>
    <property type="match status" value="1"/>
</dbReference>
<feature type="compositionally biased region" description="Polar residues" evidence="10">
    <location>
        <begin position="2735"/>
        <end position="2745"/>
    </location>
</feature>
<dbReference type="GO" id="GO:0005524">
    <property type="term" value="F:ATP binding"/>
    <property type="evidence" value="ECO:0007669"/>
    <property type="project" value="UniProtKB-KW"/>
</dbReference>
<dbReference type="CDD" id="cd00130">
    <property type="entry name" value="PAS"/>
    <property type="match status" value="1"/>
</dbReference>
<evidence type="ECO:0000259" key="13">
    <source>
        <dbReference type="PROSITE" id="PS50112"/>
    </source>
</evidence>
<feature type="compositionally biased region" description="Acidic residues" evidence="10">
    <location>
        <begin position="260"/>
        <end position="270"/>
    </location>
</feature>
<feature type="compositionally biased region" description="Low complexity" evidence="10">
    <location>
        <begin position="997"/>
        <end position="1017"/>
    </location>
</feature>
<dbReference type="EC" id="2.7.11.1" evidence="1"/>
<keyword evidence="4" id="KW-0547">Nucleotide-binding</keyword>